<proteinExistence type="predicted"/>
<name>A0A1W9YZS0_MYCAI</name>
<sequence length="75" mass="8161">MHSLTPEYLTALRFDGTQAATLRALGEYQGKQQLYAAQSPEALKGLRQIAVVESTESSNRLEGVVVSPSRLKSLV</sequence>
<feature type="non-terminal residue" evidence="1">
    <location>
        <position position="75"/>
    </location>
</feature>
<keyword evidence="2" id="KW-1185">Reference proteome</keyword>
<evidence type="ECO:0000313" key="2">
    <source>
        <dbReference type="Proteomes" id="UP000192707"/>
    </source>
</evidence>
<dbReference type="Proteomes" id="UP000192707">
    <property type="component" value="Unassembled WGS sequence"/>
</dbReference>
<dbReference type="EMBL" id="MVHG01000243">
    <property type="protein sequence ID" value="ORA05270.1"/>
    <property type="molecule type" value="Genomic_DNA"/>
</dbReference>
<accession>A0A1W9YZS0</accession>
<organism evidence="1 2">
    <name type="scientific">Mycobacterium arosiense ATCC BAA-1401 = DSM 45069</name>
    <dbReference type="NCBI Taxonomy" id="1265311"/>
    <lineage>
        <taxon>Bacteria</taxon>
        <taxon>Bacillati</taxon>
        <taxon>Actinomycetota</taxon>
        <taxon>Actinomycetes</taxon>
        <taxon>Mycobacteriales</taxon>
        <taxon>Mycobacteriaceae</taxon>
        <taxon>Mycobacterium</taxon>
        <taxon>Mycobacterium avium complex (MAC)</taxon>
    </lineage>
</organism>
<dbReference type="AlphaFoldDB" id="A0A1W9YZS0"/>
<comment type="caution">
    <text evidence="1">The sequence shown here is derived from an EMBL/GenBank/DDBJ whole genome shotgun (WGS) entry which is preliminary data.</text>
</comment>
<evidence type="ECO:0000313" key="1">
    <source>
        <dbReference type="EMBL" id="ORA05270.1"/>
    </source>
</evidence>
<gene>
    <name evidence="1" type="ORF">BST14_28435</name>
</gene>
<protein>
    <submittedName>
        <fullName evidence="1">Cell filamentation protein Fic</fullName>
    </submittedName>
</protein>
<reference evidence="1 2" key="1">
    <citation type="submission" date="2016-12" db="EMBL/GenBank/DDBJ databases">
        <title>The new phylogeny of genus Mycobacterium.</title>
        <authorList>
            <person name="Tortoli E."/>
            <person name="Trovato A."/>
            <person name="Cirillo D.M."/>
        </authorList>
    </citation>
    <scope>NUCLEOTIDE SEQUENCE [LARGE SCALE GENOMIC DNA]</scope>
    <source>
        <strain evidence="1 2">DSM 45069</strain>
    </source>
</reference>